<dbReference type="InterPro" id="IPR014710">
    <property type="entry name" value="RmlC-like_jellyroll"/>
</dbReference>
<dbReference type="InterPro" id="IPR011051">
    <property type="entry name" value="RmlC_Cupin_sf"/>
</dbReference>
<dbReference type="PANTHER" id="PTHR36440">
    <property type="entry name" value="PUTATIVE (AFU_ORTHOLOGUE AFUA_8G07350)-RELATED"/>
    <property type="match status" value="1"/>
</dbReference>
<gene>
    <name evidence="2" type="ORF">JOE66_000296</name>
</gene>
<keyword evidence="3" id="KW-1185">Reference proteome</keyword>
<evidence type="ECO:0000313" key="2">
    <source>
        <dbReference type="EMBL" id="MBM7470662.1"/>
    </source>
</evidence>
<dbReference type="EMBL" id="JAFBBU010000001">
    <property type="protein sequence ID" value="MBM7470662.1"/>
    <property type="molecule type" value="Genomic_DNA"/>
</dbReference>
<dbReference type="InterPro" id="IPR006045">
    <property type="entry name" value="Cupin_1"/>
</dbReference>
<feature type="domain" description="Cupin type-1" evidence="1">
    <location>
        <begin position="6"/>
        <end position="143"/>
    </location>
</feature>
<comment type="caution">
    <text evidence="2">The sequence shown here is derived from an EMBL/GenBank/DDBJ whole genome shotgun (WGS) entry which is preliminary data.</text>
</comment>
<dbReference type="GO" id="GO:0008127">
    <property type="term" value="F:quercetin 2,3-dioxygenase activity"/>
    <property type="evidence" value="ECO:0007669"/>
    <property type="project" value="UniProtKB-EC"/>
</dbReference>
<protein>
    <submittedName>
        <fullName evidence="2">Quercetin 2,3-dioxygenase</fullName>
        <ecNumber evidence="2">1.13.11.24</ecNumber>
    </submittedName>
</protein>
<evidence type="ECO:0000259" key="1">
    <source>
        <dbReference type="SMART" id="SM00835"/>
    </source>
</evidence>
<accession>A0ABS2L0Q9</accession>
<dbReference type="EC" id="1.13.11.24" evidence="2"/>
<dbReference type="Pfam" id="PF07883">
    <property type="entry name" value="Cupin_2"/>
    <property type="match status" value="1"/>
</dbReference>
<keyword evidence="2" id="KW-0560">Oxidoreductase</keyword>
<dbReference type="PANTHER" id="PTHR36440:SF1">
    <property type="entry name" value="PUTATIVE (AFU_ORTHOLOGUE AFUA_8G07350)-RELATED"/>
    <property type="match status" value="1"/>
</dbReference>
<dbReference type="InterPro" id="IPR013096">
    <property type="entry name" value="Cupin_2"/>
</dbReference>
<dbReference type="SUPFAM" id="SSF51182">
    <property type="entry name" value="RmlC-like cupins"/>
    <property type="match status" value="1"/>
</dbReference>
<dbReference type="CDD" id="cd02215">
    <property type="entry name" value="cupin_QDO_N_C"/>
    <property type="match status" value="1"/>
</dbReference>
<reference evidence="2 3" key="1">
    <citation type="submission" date="2021-01" db="EMBL/GenBank/DDBJ databases">
        <title>Sequencing the genomes of 1000 actinobacteria strains.</title>
        <authorList>
            <person name="Klenk H.-P."/>
        </authorList>
    </citation>
    <scope>NUCLEOTIDE SEQUENCE [LARGE SCALE GENOMIC DNA]</scope>
    <source>
        <strain evidence="2 3">DSM 13057</strain>
    </source>
</reference>
<name>A0ABS2L0Q9_9MICO</name>
<evidence type="ECO:0000313" key="3">
    <source>
        <dbReference type="Proteomes" id="UP000776164"/>
    </source>
</evidence>
<dbReference type="RefSeq" id="WP_205106381.1">
    <property type="nucleotide sequence ID" value="NZ_BAAAHT010000018.1"/>
</dbReference>
<dbReference type="Gene3D" id="2.60.120.10">
    <property type="entry name" value="Jelly Rolls"/>
    <property type="match status" value="1"/>
</dbReference>
<sequence>MSKPPGSVLPGAPAPFYLANGEGEKSIVFDQLFTILLSGDETEGQYGVFTVDAPKGEMIPPHLHTTAHEIFYVVDGSITVWMNDQKGFEGKRTLATGDFGFVPLNTVHAFRMEATTRILGVNTGGFERFFLDMGTPAPADAMGPPRVPYITPIEQMLAAGRTFGTVFMPDFRFE</sequence>
<dbReference type="Proteomes" id="UP000776164">
    <property type="component" value="Unassembled WGS sequence"/>
</dbReference>
<dbReference type="InterPro" id="IPR053146">
    <property type="entry name" value="QDO-like"/>
</dbReference>
<proteinExistence type="predicted"/>
<dbReference type="SMART" id="SM00835">
    <property type="entry name" value="Cupin_1"/>
    <property type="match status" value="1"/>
</dbReference>
<organism evidence="2 3">
    <name type="scientific">Subtercola frigoramans</name>
    <dbReference type="NCBI Taxonomy" id="120298"/>
    <lineage>
        <taxon>Bacteria</taxon>
        <taxon>Bacillati</taxon>
        <taxon>Actinomycetota</taxon>
        <taxon>Actinomycetes</taxon>
        <taxon>Micrococcales</taxon>
        <taxon>Microbacteriaceae</taxon>
        <taxon>Subtercola</taxon>
    </lineage>
</organism>